<accession>A0A941JAX1</accession>
<evidence type="ECO:0000313" key="1">
    <source>
        <dbReference type="EMBL" id="MBR8645149.1"/>
    </source>
</evidence>
<evidence type="ECO:0000313" key="2">
    <source>
        <dbReference type="Proteomes" id="UP000680045"/>
    </source>
</evidence>
<organism evidence="1 2">
    <name type="scientific">Peribacillus frigoritolerans</name>
    <dbReference type="NCBI Taxonomy" id="450367"/>
    <lineage>
        <taxon>Bacteria</taxon>
        <taxon>Bacillati</taxon>
        <taxon>Bacillota</taxon>
        <taxon>Bacilli</taxon>
        <taxon>Bacillales</taxon>
        <taxon>Bacillaceae</taxon>
        <taxon>Peribacillus</taxon>
    </lineage>
</organism>
<reference evidence="1" key="1">
    <citation type="submission" date="2021-04" db="EMBL/GenBank/DDBJ databases">
        <title>Whole genome sequencing of Enterococci isolates from hospitalized patients.</title>
        <authorList>
            <person name="Ogoti B.M."/>
            <person name="Onyambu F.G."/>
        </authorList>
    </citation>
    <scope>NUCLEOTIDE SEQUENCE</scope>
    <source>
        <strain evidence="1">242</strain>
    </source>
</reference>
<proteinExistence type="predicted"/>
<dbReference type="EMBL" id="JAGTPW010000027">
    <property type="protein sequence ID" value="MBR8645149.1"/>
    <property type="molecule type" value="Genomic_DNA"/>
</dbReference>
<protein>
    <submittedName>
        <fullName evidence="1">Uncharacterized protein</fullName>
    </submittedName>
</protein>
<sequence length="71" mass="7959">MISKNEEKLENFLSNIIAGIMSSSFADGFGNQLISGWLKNKKNIVQCAGVYKLVENIDLEMIKETFECKGK</sequence>
<name>A0A941JAX1_9BACI</name>
<comment type="caution">
    <text evidence="1">The sequence shown here is derived from an EMBL/GenBank/DDBJ whole genome shotgun (WGS) entry which is preliminary data.</text>
</comment>
<dbReference type="AlphaFoldDB" id="A0A941JAX1"/>
<gene>
    <name evidence="1" type="ORF">KEH51_15780</name>
</gene>
<dbReference type="Proteomes" id="UP000680045">
    <property type="component" value="Unassembled WGS sequence"/>
</dbReference>